<dbReference type="Proteomes" id="UP000660611">
    <property type="component" value="Unassembled WGS sequence"/>
</dbReference>
<evidence type="ECO:0000313" key="3">
    <source>
        <dbReference type="Proteomes" id="UP000660611"/>
    </source>
</evidence>
<organism evidence="2 3">
    <name type="scientific">Dactylosporangium siamense</name>
    <dbReference type="NCBI Taxonomy" id="685454"/>
    <lineage>
        <taxon>Bacteria</taxon>
        <taxon>Bacillati</taxon>
        <taxon>Actinomycetota</taxon>
        <taxon>Actinomycetes</taxon>
        <taxon>Micromonosporales</taxon>
        <taxon>Micromonosporaceae</taxon>
        <taxon>Dactylosporangium</taxon>
    </lineage>
</organism>
<dbReference type="EMBL" id="BONQ01000026">
    <property type="protein sequence ID" value="GIG43815.1"/>
    <property type="molecule type" value="Genomic_DNA"/>
</dbReference>
<dbReference type="PROSITE" id="PS51257">
    <property type="entry name" value="PROKAR_LIPOPROTEIN"/>
    <property type="match status" value="1"/>
</dbReference>
<proteinExistence type="predicted"/>
<dbReference type="RefSeq" id="WP_203845658.1">
    <property type="nucleotide sequence ID" value="NZ_BAAAVW010000006.1"/>
</dbReference>
<reference evidence="2" key="1">
    <citation type="submission" date="2021-01" db="EMBL/GenBank/DDBJ databases">
        <title>Whole genome shotgun sequence of Dactylosporangium siamense NBRC 106093.</title>
        <authorList>
            <person name="Komaki H."/>
            <person name="Tamura T."/>
        </authorList>
    </citation>
    <scope>NUCLEOTIDE SEQUENCE</scope>
    <source>
        <strain evidence="2">NBRC 106093</strain>
    </source>
</reference>
<sequence length="178" mass="18840">MRIRLLTAGLLPVLLLPVLLAGCTKTGDDGGVATVDGTAAPRVTTTLTFEQQGLLHARCMREHGVPEADPQVNGDQVRVGGGYDKASIDAEVLAKAMAACKQYEPVLSPDEMDKKLGTARDESRCMRAQGVEDFPDPATNGAVDVPEAVRMDPQYEAAESVCIRHGGRVASPTPSGQR</sequence>
<keyword evidence="1" id="KW-0732">Signal</keyword>
<name>A0A919PFD7_9ACTN</name>
<protein>
    <recommendedName>
        <fullName evidence="4">Lipoprotein</fullName>
    </recommendedName>
</protein>
<evidence type="ECO:0000313" key="2">
    <source>
        <dbReference type="EMBL" id="GIG43815.1"/>
    </source>
</evidence>
<gene>
    <name evidence="2" type="ORF">Dsi01nite_018560</name>
</gene>
<keyword evidence="3" id="KW-1185">Reference proteome</keyword>
<feature type="signal peptide" evidence="1">
    <location>
        <begin position="1"/>
        <end position="21"/>
    </location>
</feature>
<evidence type="ECO:0008006" key="4">
    <source>
        <dbReference type="Google" id="ProtNLM"/>
    </source>
</evidence>
<feature type="chain" id="PRO_5039182761" description="Lipoprotein" evidence="1">
    <location>
        <begin position="22"/>
        <end position="178"/>
    </location>
</feature>
<accession>A0A919PFD7</accession>
<comment type="caution">
    <text evidence="2">The sequence shown here is derived from an EMBL/GenBank/DDBJ whole genome shotgun (WGS) entry which is preliminary data.</text>
</comment>
<dbReference type="AlphaFoldDB" id="A0A919PFD7"/>
<evidence type="ECO:0000256" key="1">
    <source>
        <dbReference type="SAM" id="SignalP"/>
    </source>
</evidence>